<proteinExistence type="inferred from homology"/>
<dbReference type="PROSITE" id="PS51257">
    <property type="entry name" value="PROKAR_LIPOPROTEIN"/>
    <property type="match status" value="1"/>
</dbReference>
<evidence type="ECO:0000313" key="5">
    <source>
        <dbReference type="EMBL" id="KFE49681.1"/>
    </source>
</evidence>
<dbReference type="RefSeq" id="WP_047576947.1">
    <property type="nucleotide sequence ID" value="NZ_JPQT01000116.1"/>
</dbReference>
<dbReference type="EMBL" id="JPQT01000116">
    <property type="protein sequence ID" value="KFE49681.1"/>
    <property type="molecule type" value="Genomic_DNA"/>
</dbReference>
<reference evidence="5 6" key="1">
    <citation type="submission" date="2014-07" db="EMBL/GenBank/DDBJ databases">
        <title>Draft Genome Sequences of Environmental Pseudomonas syringae strains.</title>
        <authorList>
            <person name="Baltrus D.A."/>
            <person name="Berge O."/>
            <person name="Morris C."/>
        </authorList>
    </citation>
    <scope>NUCLEOTIDE SEQUENCE [LARGE SCALE GENOMIC DNA]</scope>
    <source>
        <strain evidence="5 6">CEB003</strain>
    </source>
</reference>
<accession>A0A085V2L8</accession>
<protein>
    <submittedName>
        <fullName evidence="5">Amino acid ABC transporter substrate-binding protein</fullName>
    </submittedName>
</protein>
<keyword evidence="2 3" id="KW-0732">Signal</keyword>
<dbReference type="Proteomes" id="UP000028643">
    <property type="component" value="Unassembled WGS sequence"/>
</dbReference>
<dbReference type="PANTHER" id="PTHR35936:SF17">
    <property type="entry name" value="ARGININE-BINDING EXTRACELLULAR PROTEIN ARTP"/>
    <property type="match status" value="1"/>
</dbReference>
<evidence type="ECO:0000313" key="6">
    <source>
        <dbReference type="Proteomes" id="UP000028643"/>
    </source>
</evidence>
<evidence type="ECO:0000259" key="4">
    <source>
        <dbReference type="SMART" id="SM00062"/>
    </source>
</evidence>
<feature type="signal peptide" evidence="3">
    <location>
        <begin position="1"/>
        <end position="26"/>
    </location>
</feature>
<dbReference type="AlphaFoldDB" id="A0A085V2L8"/>
<dbReference type="Gene3D" id="3.40.190.10">
    <property type="entry name" value="Periplasmic binding protein-like II"/>
    <property type="match status" value="2"/>
</dbReference>
<name>A0A085V2L8_PSESX</name>
<comment type="similarity">
    <text evidence="1">Belongs to the bacterial solute-binding protein 3 family.</text>
</comment>
<evidence type="ECO:0000256" key="3">
    <source>
        <dbReference type="SAM" id="SignalP"/>
    </source>
</evidence>
<dbReference type="PANTHER" id="PTHR35936">
    <property type="entry name" value="MEMBRANE-BOUND LYTIC MUREIN TRANSGLYCOSYLASE F"/>
    <property type="match status" value="1"/>
</dbReference>
<feature type="chain" id="PRO_5001798337" evidence="3">
    <location>
        <begin position="27"/>
        <end position="271"/>
    </location>
</feature>
<dbReference type="SMART" id="SM00062">
    <property type="entry name" value="PBPb"/>
    <property type="match status" value="1"/>
</dbReference>
<gene>
    <name evidence="5" type="ORF">IV02_18995</name>
</gene>
<dbReference type="PATRIC" id="fig|317.174.peg.3884"/>
<feature type="domain" description="Solute-binding protein family 3/N-terminal" evidence="4">
    <location>
        <begin position="29"/>
        <end position="259"/>
    </location>
</feature>
<dbReference type="InterPro" id="IPR001638">
    <property type="entry name" value="Solute-binding_3/MltF_N"/>
</dbReference>
<sequence>MLDLSNKASMLFAALGIAACCNVAQARETLNVGVEATYPPMSYRDPATNKSVGFNIDLFDALGKAMNVEIKYQEMTFEQLTSSLKTGRIDVIGTAITDLPKRRTDMTFVDYLQTGAQMFTTVRNTSLGSTPEAFCGKNIGTPRTTNYYPEVMAWNDTHCVAAGKPAATVQGTAGASAARLDLQQERLAAVVLGPEYVKYLISQEPATYVLIGQPLSLHHFGFAVDKAKTDVRDDLVKGLQTVIRDGTYQTILKKWNLESQAVSEVMVDGGK</sequence>
<organism evidence="5 6">
    <name type="scientific">Pseudomonas syringae</name>
    <dbReference type="NCBI Taxonomy" id="317"/>
    <lineage>
        <taxon>Bacteria</taxon>
        <taxon>Pseudomonadati</taxon>
        <taxon>Pseudomonadota</taxon>
        <taxon>Gammaproteobacteria</taxon>
        <taxon>Pseudomonadales</taxon>
        <taxon>Pseudomonadaceae</taxon>
        <taxon>Pseudomonas</taxon>
    </lineage>
</organism>
<comment type="caution">
    <text evidence="5">The sequence shown here is derived from an EMBL/GenBank/DDBJ whole genome shotgun (WGS) entry which is preliminary data.</text>
</comment>
<dbReference type="SUPFAM" id="SSF53850">
    <property type="entry name" value="Periplasmic binding protein-like II"/>
    <property type="match status" value="1"/>
</dbReference>
<evidence type="ECO:0000256" key="1">
    <source>
        <dbReference type="ARBA" id="ARBA00010333"/>
    </source>
</evidence>
<evidence type="ECO:0000256" key="2">
    <source>
        <dbReference type="ARBA" id="ARBA00022729"/>
    </source>
</evidence>
<dbReference type="Pfam" id="PF00497">
    <property type="entry name" value="SBP_bac_3"/>
    <property type="match status" value="1"/>
</dbReference>